<feature type="compositionally biased region" description="Basic and acidic residues" evidence="1">
    <location>
        <begin position="311"/>
        <end position="320"/>
    </location>
</feature>
<dbReference type="EMBL" id="LCWV01000005">
    <property type="protein sequence ID" value="PWI72637.1"/>
    <property type="molecule type" value="Genomic_DNA"/>
</dbReference>
<reference evidence="2 3" key="1">
    <citation type="journal article" date="2016" name="Front. Microbiol.">
        <title>Genome and transcriptome sequences reveal the specific parasitism of the nematophagous Purpureocillium lilacinum 36-1.</title>
        <authorList>
            <person name="Xie J."/>
            <person name="Li S."/>
            <person name="Mo C."/>
            <person name="Xiao X."/>
            <person name="Peng D."/>
            <person name="Wang G."/>
            <person name="Xiao Y."/>
        </authorList>
    </citation>
    <scope>NUCLEOTIDE SEQUENCE [LARGE SCALE GENOMIC DNA]</scope>
    <source>
        <strain evidence="2 3">36-1</strain>
    </source>
</reference>
<dbReference type="Proteomes" id="UP000245956">
    <property type="component" value="Unassembled WGS sequence"/>
</dbReference>
<protein>
    <submittedName>
        <fullName evidence="2">Uncharacterized protein</fullName>
    </submittedName>
</protein>
<organism evidence="2 3">
    <name type="scientific">Purpureocillium lilacinum</name>
    <name type="common">Paecilomyces lilacinus</name>
    <dbReference type="NCBI Taxonomy" id="33203"/>
    <lineage>
        <taxon>Eukaryota</taxon>
        <taxon>Fungi</taxon>
        <taxon>Dikarya</taxon>
        <taxon>Ascomycota</taxon>
        <taxon>Pezizomycotina</taxon>
        <taxon>Sordariomycetes</taxon>
        <taxon>Hypocreomycetidae</taxon>
        <taxon>Hypocreales</taxon>
        <taxon>Ophiocordycipitaceae</taxon>
        <taxon>Purpureocillium</taxon>
    </lineage>
</organism>
<feature type="compositionally biased region" description="Basic residues" evidence="1">
    <location>
        <begin position="321"/>
        <end position="332"/>
    </location>
</feature>
<evidence type="ECO:0000313" key="3">
    <source>
        <dbReference type="Proteomes" id="UP000245956"/>
    </source>
</evidence>
<feature type="region of interest" description="Disordered" evidence="1">
    <location>
        <begin position="210"/>
        <end position="241"/>
    </location>
</feature>
<proteinExistence type="predicted"/>
<sequence length="472" mass="51477">MSHGAAVGVLEPYPYLGQGQGWTGPLAFAADAASQSQLACHCQWSVYVGPHRPPTPRDVEDRAPEGPFAFVCLSPIVWLPAHTHDDVAKERKRKAGNEGWLGAMPCHVTSCHHRIASQQQLDLRGGGKDVVVVERRLRLGGRRLCRDARASREHEGRAKCKCNCKAGQGRAGQCKAKARHPEGRRASELTLRRAVPCRLLFGASTCRPLRMAPDRRTRTSQDQLDSPPSHPSIHPSIPSRATGARKHGYFCAQRQNGPETLCPCHHDLGGGGCLTGSSPFSKRGPLILQCYHRGAVMVLVLRGADAVFPDDTHPRAPKKEAKMRRRRRRSRPGRSGCNHFRFCRGGPPPKPPLALCSVTQGKPERWGLDVRGRLLCFLLGRERERAKHGERAAGRTGMTVPPSPDATLTCAAAAAAAALGRVTGDTTVTAPHRNRNRNRTGLRRPAIAICFCPSTTARHSPADPERSKPQAR</sequence>
<name>A0A2U3EDP4_PURLI</name>
<comment type="caution">
    <text evidence="2">The sequence shown here is derived from an EMBL/GenBank/DDBJ whole genome shotgun (WGS) entry which is preliminary data.</text>
</comment>
<gene>
    <name evidence="2" type="ORF">PCL_09652</name>
</gene>
<dbReference type="AlphaFoldDB" id="A0A2U3EDP4"/>
<evidence type="ECO:0000256" key="1">
    <source>
        <dbReference type="SAM" id="MobiDB-lite"/>
    </source>
</evidence>
<accession>A0A2U3EDP4</accession>
<evidence type="ECO:0000313" key="2">
    <source>
        <dbReference type="EMBL" id="PWI72637.1"/>
    </source>
</evidence>
<feature type="region of interest" description="Disordered" evidence="1">
    <location>
        <begin position="311"/>
        <end position="344"/>
    </location>
</feature>